<organism evidence="2 3">
    <name type="scientific">Sus scrofa</name>
    <name type="common">Pig</name>
    <dbReference type="NCBI Taxonomy" id="9823"/>
    <lineage>
        <taxon>Eukaryota</taxon>
        <taxon>Metazoa</taxon>
        <taxon>Chordata</taxon>
        <taxon>Craniata</taxon>
        <taxon>Vertebrata</taxon>
        <taxon>Euteleostomi</taxon>
        <taxon>Mammalia</taxon>
        <taxon>Eutheria</taxon>
        <taxon>Laurasiatheria</taxon>
        <taxon>Artiodactyla</taxon>
        <taxon>Suina</taxon>
        <taxon>Suidae</taxon>
        <taxon>Sus</taxon>
    </lineage>
</organism>
<dbReference type="Ensembl" id="ENSSSCT00015097466.1">
    <property type="protein sequence ID" value="ENSSSCP00015040062.1"/>
    <property type="gene ID" value="ENSSSCG00015072478.1"/>
</dbReference>
<reference evidence="2" key="2">
    <citation type="submission" date="2025-05" db="UniProtKB">
        <authorList>
            <consortium name="Ensembl"/>
        </authorList>
    </citation>
    <scope>IDENTIFICATION</scope>
</reference>
<dbReference type="Proteomes" id="UP000694727">
    <property type="component" value="Unplaced"/>
</dbReference>
<name>A0A4X1SI49_PIG</name>
<dbReference type="Ensembl" id="ENSSSCT00050069269.1">
    <property type="protein sequence ID" value="ENSSSCP00050029759.1"/>
    <property type="gene ID" value="ENSSSCG00050050880.1"/>
</dbReference>
<dbReference type="AlphaFoldDB" id="A0A4X1SI49"/>
<dbReference type="Ensembl" id="ENSSSCT00070002438.1">
    <property type="protein sequence ID" value="ENSSSCP00070002032.1"/>
    <property type="gene ID" value="ENSSSCG00070001284.1"/>
</dbReference>
<accession>A0A4X1SI49</accession>
<dbReference type="Proteomes" id="UP000694571">
    <property type="component" value="Unplaced"/>
</dbReference>
<dbReference type="PANTHER" id="PTHR37355:SF1">
    <property type="entry name" value="PLACENTA-SPECIFIC PROTEIN 9"/>
    <property type="match status" value="1"/>
</dbReference>
<feature type="region of interest" description="Disordered" evidence="1">
    <location>
        <begin position="45"/>
        <end position="72"/>
    </location>
</feature>
<sequence>MRLRQCGCRGTNCTQGCSFYYLKTLKVLQHFTVYKPRSHLPKFSCRPQPEAAGAHPSRTAAEPFIPSGGDPSRSTACDRYMAIHSRLNVIEETVEKTVEHLEAEVKGLLGQLEELAWNLPPGPFSPIPDLLGDGDSS</sequence>
<protein>
    <submittedName>
        <fullName evidence="2">Placenta associated 9</fullName>
    </submittedName>
</protein>
<dbReference type="Proteomes" id="UP000314985">
    <property type="component" value="Chromosome 14"/>
</dbReference>
<evidence type="ECO:0000313" key="2">
    <source>
        <dbReference type="Ensembl" id="ENSSSCP00070002032.1"/>
    </source>
</evidence>
<dbReference type="Pfam" id="PF15205">
    <property type="entry name" value="PLAC9"/>
    <property type="match status" value="1"/>
</dbReference>
<dbReference type="Proteomes" id="UP000694726">
    <property type="component" value="Unplaced"/>
</dbReference>
<reference evidence="2 3" key="1">
    <citation type="submission" date="2017-08" db="EMBL/GenBank/DDBJ databases">
        <title>USMARCv1.0.</title>
        <authorList>
            <person name="Hannum G.I."/>
            <person name="Koren S."/>
            <person name="Schroeder S.G."/>
            <person name="Chin S.C."/>
            <person name="Nonneman D.J."/>
            <person name="Becker S.A."/>
            <person name="Rosen B.D."/>
            <person name="Bickhart D.M."/>
            <person name="Putnam N.H."/>
            <person name="Green R.E."/>
            <person name="Tuggle C.K."/>
            <person name="Liu H."/>
            <person name="Rohrer G.A."/>
            <person name="Warr A."/>
            <person name="Hall R."/>
            <person name="Kim K."/>
            <person name="Hume D.A."/>
            <person name="Talbot R."/>
            <person name="Chow W."/>
            <person name="Howe K."/>
            <person name="Schwartz A.S."/>
            <person name="Watson M."/>
            <person name="Archibald A.L."/>
            <person name="Phillippy A.M."/>
            <person name="Smith T.P.L."/>
        </authorList>
    </citation>
    <scope>NUCLEOTIDE SEQUENCE [LARGE SCALE GENOMIC DNA]</scope>
</reference>
<dbReference type="Ensembl" id="ENSSSCT00025088007.1">
    <property type="protein sequence ID" value="ENSSSCP00025038392.1"/>
    <property type="gene ID" value="ENSSSCG00025064169.1"/>
</dbReference>
<dbReference type="InterPro" id="IPR027941">
    <property type="entry name" value="PLAC9"/>
</dbReference>
<proteinExistence type="predicted"/>
<gene>
    <name evidence="2" type="primary">PLAC9</name>
</gene>
<dbReference type="PANTHER" id="PTHR37355">
    <property type="entry name" value="PLACENTA-SPECIFIC PROTEIN 9"/>
    <property type="match status" value="1"/>
</dbReference>
<evidence type="ECO:0000313" key="3">
    <source>
        <dbReference type="Proteomes" id="UP000314985"/>
    </source>
</evidence>
<evidence type="ECO:0000256" key="1">
    <source>
        <dbReference type="SAM" id="MobiDB-lite"/>
    </source>
</evidence>